<proteinExistence type="predicted"/>
<evidence type="ECO:0000256" key="5">
    <source>
        <dbReference type="ARBA" id="ARBA00022776"/>
    </source>
</evidence>
<dbReference type="GO" id="GO:0000444">
    <property type="term" value="C:MIS12/MIND type complex"/>
    <property type="evidence" value="ECO:0007669"/>
    <property type="project" value="InterPro"/>
</dbReference>
<evidence type="ECO:0000256" key="6">
    <source>
        <dbReference type="ARBA" id="ARBA00022838"/>
    </source>
</evidence>
<evidence type="ECO:0000256" key="9">
    <source>
        <dbReference type="ARBA" id="ARBA00023328"/>
    </source>
</evidence>
<comment type="caution">
    <text evidence="12">The sequence shown here is derived from an EMBL/GenBank/DDBJ whole genome shotgun (WGS) entry which is preliminary data.</text>
</comment>
<feature type="coiled-coil region" evidence="10">
    <location>
        <begin position="83"/>
        <end position="110"/>
    </location>
</feature>
<evidence type="ECO:0000313" key="13">
    <source>
        <dbReference type="Proteomes" id="UP000078397"/>
    </source>
</evidence>
<dbReference type="EMBL" id="LSBJ02000002">
    <property type="protein sequence ID" value="OAQ70137.1"/>
    <property type="molecule type" value="Genomic_DNA"/>
</dbReference>
<evidence type="ECO:0000256" key="2">
    <source>
        <dbReference type="ARBA" id="ARBA00004629"/>
    </source>
</evidence>
<evidence type="ECO:0000256" key="1">
    <source>
        <dbReference type="ARBA" id="ARBA00004123"/>
    </source>
</evidence>
<keyword evidence="4" id="KW-0132">Cell division</keyword>
<dbReference type="Proteomes" id="UP000078397">
    <property type="component" value="Unassembled WGS sequence"/>
</dbReference>
<comment type="subcellular location">
    <subcellularLocation>
        <location evidence="2">Chromosome</location>
        <location evidence="2">Centromere</location>
        <location evidence="2">Kinetochore</location>
    </subcellularLocation>
    <subcellularLocation>
        <location evidence="1">Nucleus</location>
    </subcellularLocation>
</comment>
<evidence type="ECO:0000256" key="8">
    <source>
        <dbReference type="ARBA" id="ARBA00023306"/>
    </source>
</evidence>
<evidence type="ECO:0000256" key="3">
    <source>
        <dbReference type="ARBA" id="ARBA00022454"/>
    </source>
</evidence>
<name>A0A179FXN2_METCM</name>
<dbReference type="AlphaFoldDB" id="A0A179FXN2"/>
<feature type="compositionally biased region" description="Pro residues" evidence="11">
    <location>
        <begin position="7"/>
        <end position="17"/>
    </location>
</feature>
<dbReference type="KEGG" id="pchm:VFPPC_13308"/>
<dbReference type="PANTHER" id="PTHR15459">
    <property type="entry name" value="POLYAMINE-MODULATED FACTOR 1"/>
    <property type="match status" value="1"/>
</dbReference>
<keyword evidence="5" id="KW-0498">Mitosis</keyword>
<feature type="coiled-coil region" evidence="10">
    <location>
        <begin position="155"/>
        <end position="182"/>
    </location>
</feature>
<evidence type="ECO:0000256" key="4">
    <source>
        <dbReference type="ARBA" id="ARBA00022618"/>
    </source>
</evidence>
<dbReference type="OrthoDB" id="18453at2759"/>
<keyword evidence="3" id="KW-0158">Chromosome</keyword>
<keyword evidence="6" id="KW-0995">Kinetochore</keyword>
<dbReference type="Pfam" id="PF03980">
    <property type="entry name" value="Nnf1"/>
    <property type="match status" value="1"/>
</dbReference>
<evidence type="ECO:0000256" key="11">
    <source>
        <dbReference type="SAM" id="MobiDB-lite"/>
    </source>
</evidence>
<evidence type="ECO:0000256" key="7">
    <source>
        <dbReference type="ARBA" id="ARBA00023242"/>
    </source>
</evidence>
<accession>A0A179FXN2</accession>
<evidence type="ECO:0000313" key="12">
    <source>
        <dbReference type="EMBL" id="OAQ70137.1"/>
    </source>
</evidence>
<dbReference type="GeneID" id="28855079"/>
<organism evidence="12 13">
    <name type="scientific">Pochonia chlamydosporia 170</name>
    <dbReference type="NCBI Taxonomy" id="1380566"/>
    <lineage>
        <taxon>Eukaryota</taxon>
        <taxon>Fungi</taxon>
        <taxon>Dikarya</taxon>
        <taxon>Ascomycota</taxon>
        <taxon>Pezizomycotina</taxon>
        <taxon>Sordariomycetes</taxon>
        <taxon>Hypocreomycetidae</taxon>
        <taxon>Hypocreales</taxon>
        <taxon>Clavicipitaceae</taxon>
        <taxon>Pochonia</taxon>
    </lineage>
</organism>
<keyword evidence="8" id="KW-0131">Cell cycle</keyword>
<keyword evidence="7" id="KW-0539">Nucleus</keyword>
<keyword evidence="13" id="KW-1185">Reference proteome</keyword>
<gene>
    <name evidence="12" type="ORF">VFPPC_13308</name>
</gene>
<keyword evidence="9" id="KW-0137">Centromere</keyword>
<dbReference type="RefSeq" id="XP_018146674.1">
    <property type="nucleotide sequence ID" value="XM_018291085.1"/>
</dbReference>
<feature type="region of interest" description="Disordered" evidence="11">
    <location>
        <begin position="1"/>
        <end position="20"/>
    </location>
</feature>
<dbReference type="InterPro" id="IPR007128">
    <property type="entry name" value="PMF1/Nnf1"/>
</dbReference>
<evidence type="ECO:0000256" key="10">
    <source>
        <dbReference type="SAM" id="Coils"/>
    </source>
</evidence>
<dbReference type="PANTHER" id="PTHR15459:SF3">
    <property type="entry name" value="POLYAMINE-MODULATED FACTOR 1"/>
    <property type="match status" value="1"/>
</dbReference>
<reference evidence="12 13" key="1">
    <citation type="journal article" date="2016" name="PLoS Pathog.">
        <title>Biosynthesis of antibiotic leucinostatins in bio-control fungus Purpureocillium lilacinum and their inhibition on phytophthora revealed by genome mining.</title>
        <authorList>
            <person name="Wang G."/>
            <person name="Liu Z."/>
            <person name="Lin R."/>
            <person name="Li E."/>
            <person name="Mao Z."/>
            <person name="Ling J."/>
            <person name="Yang Y."/>
            <person name="Yin W.B."/>
            <person name="Xie B."/>
        </authorList>
    </citation>
    <scope>NUCLEOTIDE SEQUENCE [LARGE SCALE GENOMIC DNA]</scope>
    <source>
        <strain evidence="12">170</strain>
    </source>
</reference>
<dbReference type="GO" id="GO:0005634">
    <property type="term" value="C:nucleus"/>
    <property type="evidence" value="ECO:0007669"/>
    <property type="project" value="UniProtKB-SubCell"/>
</dbReference>
<dbReference type="GO" id="GO:0007059">
    <property type="term" value="P:chromosome segregation"/>
    <property type="evidence" value="ECO:0007669"/>
    <property type="project" value="TreeGrafter"/>
</dbReference>
<protein>
    <submittedName>
        <fullName evidence="12">Nnf1 protein</fullName>
    </submittedName>
</protein>
<dbReference type="GO" id="GO:0051301">
    <property type="term" value="P:cell division"/>
    <property type="evidence" value="ECO:0007669"/>
    <property type="project" value="UniProtKB-KW"/>
</dbReference>
<sequence>MSSEEPNPNPNPNPEPGPRAIRLHQVYTGALTRTLDKLSYENIATCYPTISRRAAPILHQVHAQMVERLKEKCDKEFDSILATRDVVRKMNDLEGLIADAEERRASGKSEDVPTPPHLLPPNEVLAAHLSPHLIEQRGQLNAQLQTTQAQNNVLAEHVRAQRDEIELLLDKLEAAVEDVRCANGVLGGVVGELAGEARGIDKQMEEERR</sequence>
<keyword evidence="10" id="KW-0175">Coiled coil</keyword>